<gene>
    <name evidence="1" type="ORF">SAMN04488519_106176</name>
</gene>
<evidence type="ECO:0000313" key="2">
    <source>
        <dbReference type="Proteomes" id="UP000199564"/>
    </source>
</evidence>
<keyword evidence="2" id="KW-1185">Reference proteome</keyword>
<proteinExistence type="predicted"/>
<dbReference type="EMBL" id="FOVW01000006">
    <property type="protein sequence ID" value="SFO41278.1"/>
    <property type="molecule type" value="Genomic_DNA"/>
</dbReference>
<evidence type="ECO:0000313" key="1">
    <source>
        <dbReference type="EMBL" id="SFO41278.1"/>
    </source>
</evidence>
<organism evidence="1 2">
    <name type="scientific">Algoriphagus ornithinivorans</name>
    <dbReference type="NCBI Taxonomy" id="226506"/>
    <lineage>
        <taxon>Bacteria</taxon>
        <taxon>Pseudomonadati</taxon>
        <taxon>Bacteroidota</taxon>
        <taxon>Cytophagia</taxon>
        <taxon>Cytophagales</taxon>
        <taxon>Cyclobacteriaceae</taxon>
        <taxon>Algoriphagus</taxon>
    </lineage>
</organism>
<dbReference type="STRING" id="226506.SAMN04488519_106176"/>
<protein>
    <submittedName>
        <fullName evidence="1">Lipid A 3-O-deacylase (PagL)</fullName>
    </submittedName>
</protein>
<reference evidence="2" key="1">
    <citation type="submission" date="2016-10" db="EMBL/GenBank/DDBJ databases">
        <authorList>
            <person name="Varghese N."/>
            <person name="Submissions S."/>
        </authorList>
    </citation>
    <scope>NUCLEOTIDE SEQUENCE [LARGE SCALE GENOMIC DNA]</scope>
    <source>
        <strain evidence="2">DSM 15282</strain>
    </source>
</reference>
<dbReference type="Pfam" id="PF09411">
    <property type="entry name" value="PagL"/>
    <property type="match status" value="1"/>
</dbReference>
<dbReference type="InterPro" id="IPR018550">
    <property type="entry name" value="Lipid-A_deacylase-rel"/>
</dbReference>
<name>A0A1I5GYZ1_9BACT</name>
<dbReference type="AlphaFoldDB" id="A0A1I5GYZ1"/>
<dbReference type="RefSeq" id="WP_175557893.1">
    <property type="nucleotide sequence ID" value="NZ_FOVW01000006.1"/>
</dbReference>
<accession>A0A1I5GYZ1</accession>
<dbReference type="Proteomes" id="UP000199564">
    <property type="component" value="Unassembled WGS sequence"/>
</dbReference>
<dbReference type="Gene3D" id="2.40.160.20">
    <property type="match status" value="1"/>
</dbReference>
<sequence>MNTIISLRLFLVLGIMIFSLPSLGQQKYQKILELSYENGPMISNGKEWADEIRDLVSYRGADIRLGWRKTSNNFYNKLYRYPTFGIGFSTALPYYPEIGRPQGVYGFGEFPFSNKNLDKRLYLAYFAQLGLGFNLNPYDSLDNPLNQYIGSALNAYIHFGFKANYRLNQDFELFSTIGLKHYSNGATKRPNAGINLAPIAFGVRYNIDKISPEPLRSFDYPELEKRGYWNFALYLGSKNYEVGDPSYFRGGFGVNYLWDASYKYRIGLGLDYFIAPGFESRYPGREGTFSNQSSLAIVGSWEWKLNDRLYMPIGLGAYLHYNSENQESWFYERIGVRYKINEHLFGGLQIKAHKAKADFFEFTIGYTIPGKIQKVVGN</sequence>